<protein>
    <submittedName>
        <fullName evidence="1">Uncharacterized protein</fullName>
    </submittedName>
</protein>
<comment type="caution">
    <text evidence="1">The sequence shown here is derived from an EMBL/GenBank/DDBJ whole genome shotgun (WGS) entry which is preliminary data.</text>
</comment>
<evidence type="ECO:0000313" key="1">
    <source>
        <dbReference type="EMBL" id="OZY39345.1"/>
    </source>
</evidence>
<evidence type="ECO:0000313" key="2">
    <source>
        <dbReference type="Proteomes" id="UP000216113"/>
    </source>
</evidence>
<name>A0A266LPU0_PSEFR</name>
<gene>
    <name evidence="1" type="ORF">CJF43_23515</name>
</gene>
<dbReference type="AlphaFoldDB" id="A0A266LPU0"/>
<dbReference type="RefSeq" id="WP_095031214.1">
    <property type="nucleotide sequence ID" value="NZ_NQKL01000031.1"/>
</dbReference>
<dbReference type="Proteomes" id="UP000216113">
    <property type="component" value="Unassembled WGS sequence"/>
</dbReference>
<reference evidence="1 2" key="1">
    <citation type="submission" date="2017-08" db="EMBL/GenBank/DDBJ databases">
        <title>Genomic and metabolic characterisation of spoilage-associated Pseudomonas species.</title>
        <authorList>
            <person name="Stanborough T."/>
            <person name="Fegan N."/>
            <person name="Powell S.M."/>
            <person name="Singh T."/>
            <person name="Tamplin M.L."/>
            <person name="Chandry P.S."/>
        </authorList>
    </citation>
    <scope>NUCLEOTIDE SEQUENCE [LARGE SCALE GENOMIC DNA]</scope>
    <source>
        <strain evidence="1 2">F1820</strain>
    </source>
</reference>
<organism evidence="1 2">
    <name type="scientific">Pseudomonas fragi</name>
    <dbReference type="NCBI Taxonomy" id="296"/>
    <lineage>
        <taxon>Bacteria</taxon>
        <taxon>Pseudomonadati</taxon>
        <taxon>Pseudomonadota</taxon>
        <taxon>Gammaproteobacteria</taxon>
        <taxon>Pseudomonadales</taxon>
        <taxon>Pseudomonadaceae</taxon>
        <taxon>Pseudomonas</taxon>
    </lineage>
</organism>
<sequence>MNSTLLLLNTLALAVLLVFHFQPEPVSVEQPVDMTATFYKKPLPQVAVMKATGSVTPHLTTNQPVADRAPAAERWLF</sequence>
<dbReference type="EMBL" id="NQKL01000031">
    <property type="protein sequence ID" value="OZY39345.1"/>
    <property type="molecule type" value="Genomic_DNA"/>
</dbReference>
<proteinExistence type="predicted"/>
<accession>A0A266LPU0</accession>